<dbReference type="RefSeq" id="WP_065610313.1">
    <property type="nucleotide sequence ID" value="NZ_CAWMPN010000008.1"/>
</dbReference>
<gene>
    <name evidence="2" type="ORF">A6E04_07535</name>
</gene>
<dbReference type="AlphaFoldDB" id="A0A1B9P032"/>
<accession>A0A1B9P032</accession>
<dbReference type="InterPro" id="IPR004045">
    <property type="entry name" value="Glutathione_S-Trfase_N"/>
</dbReference>
<dbReference type="SUPFAM" id="SSF47616">
    <property type="entry name" value="GST C-terminal domain-like"/>
    <property type="match status" value="1"/>
</dbReference>
<dbReference type="Gene3D" id="3.40.30.10">
    <property type="entry name" value="Glutaredoxin"/>
    <property type="match status" value="1"/>
</dbReference>
<evidence type="ECO:0000313" key="2">
    <source>
        <dbReference type="EMBL" id="OCH21708.1"/>
    </source>
</evidence>
<dbReference type="PANTHER" id="PTHR43968">
    <property type="match status" value="1"/>
</dbReference>
<reference evidence="2 3" key="1">
    <citation type="submission" date="2016-06" db="EMBL/GenBank/DDBJ databases">
        <authorList>
            <person name="Kjaerup R.B."/>
            <person name="Dalgaard T.S."/>
            <person name="Juul-Madsen H.R."/>
        </authorList>
    </citation>
    <scope>NUCLEOTIDE SEQUENCE [LARGE SCALE GENOMIC DNA]</scope>
    <source>
        <strain evidence="2 3">1S159</strain>
    </source>
</reference>
<dbReference type="PANTHER" id="PTHR43968:SF6">
    <property type="entry name" value="GLUTATHIONE S-TRANSFERASE OMEGA"/>
    <property type="match status" value="1"/>
</dbReference>
<dbReference type="InterPro" id="IPR050983">
    <property type="entry name" value="GST_Omega/HSP26"/>
</dbReference>
<protein>
    <submittedName>
        <fullName evidence="2">Glutathione S-transferase</fullName>
    </submittedName>
</protein>
<dbReference type="Proteomes" id="UP000093523">
    <property type="component" value="Unassembled WGS sequence"/>
</dbReference>
<evidence type="ECO:0000313" key="3">
    <source>
        <dbReference type="Proteomes" id="UP000093523"/>
    </source>
</evidence>
<dbReference type="GO" id="GO:0016740">
    <property type="term" value="F:transferase activity"/>
    <property type="evidence" value="ECO:0007669"/>
    <property type="project" value="UniProtKB-KW"/>
</dbReference>
<dbReference type="OrthoDB" id="9813092at2"/>
<evidence type="ECO:0000259" key="1">
    <source>
        <dbReference type="Pfam" id="PF13417"/>
    </source>
</evidence>
<keyword evidence="2" id="KW-0808">Transferase</keyword>
<dbReference type="Pfam" id="PF13410">
    <property type="entry name" value="GST_C_2"/>
    <property type="match status" value="1"/>
</dbReference>
<dbReference type="InterPro" id="IPR036282">
    <property type="entry name" value="Glutathione-S-Trfase_C_sf"/>
</dbReference>
<comment type="caution">
    <text evidence="2">The sequence shown here is derived from an EMBL/GenBank/DDBJ whole genome shotgun (WGS) entry which is preliminary data.</text>
</comment>
<dbReference type="Gene3D" id="1.20.1050.10">
    <property type="match status" value="1"/>
</dbReference>
<sequence>MTSPILYSLRQCPYAMRARLGIIHAHQIVLLRDVDMNNKPEEMLSISPKGTVPVLLLENGSVIDESIDVMVWALNQSDPNNLLYSHDKALLPVMLELINRSDTEFVDALQKYRAASRYHDDNETKCRNMCCGWLMEIEQRLSQHAYIMGEKPSLVDYSILPFIRQFSRVDKKWYAQAPLPYLRAWLVNHYNDPLFSKVMMTYPKWKNNDDSILFGDVHSRKNNVNNLHSALP</sequence>
<dbReference type="EMBL" id="MAJU01000008">
    <property type="protein sequence ID" value="OCH21708.1"/>
    <property type="molecule type" value="Genomic_DNA"/>
</dbReference>
<dbReference type="CDD" id="cd03196">
    <property type="entry name" value="GST_C_5"/>
    <property type="match status" value="1"/>
</dbReference>
<dbReference type="Pfam" id="PF13417">
    <property type="entry name" value="GST_N_3"/>
    <property type="match status" value="1"/>
</dbReference>
<proteinExistence type="predicted"/>
<dbReference type="SUPFAM" id="SSF52833">
    <property type="entry name" value="Thioredoxin-like"/>
    <property type="match status" value="1"/>
</dbReference>
<dbReference type="STRING" id="688.A6E04_07535"/>
<dbReference type="InterPro" id="IPR036249">
    <property type="entry name" value="Thioredoxin-like_sf"/>
</dbReference>
<dbReference type="GO" id="GO:0005737">
    <property type="term" value="C:cytoplasm"/>
    <property type="evidence" value="ECO:0007669"/>
    <property type="project" value="TreeGrafter"/>
</dbReference>
<organism evidence="2 3">
    <name type="scientific">Aliivibrio logei</name>
    <name type="common">Vibrio logei</name>
    <dbReference type="NCBI Taxonomy" id="688"/>
    <lineage>
        <taxon>Bacteria</taxon>
        <taxon>Pseudomonadati</taxon>
        <taxon>Pseudomonadota</taxon>
        <taxon>Gammaproteobacteria</taxon>
        <taxon>Vibrionales</taxon>
        <taxon>Vibrionaceae</taxon>
        <taxon>Aliivibrio</taxon>
    </lineage>
</organism>
<name>A0A1B9P032_ALILO</name>
<feature type="domain" description="GST N-terminal" evidence="1">
    <location>
        <begin position="6"/>
        <end position="76"/>
    </location>
</feature>